<comment type="similarity">
    <text evidence="2">Belongs to the ABC transporter superfamily. ABCG family. PDR (TC 3.A.1.205) subfamily.</text>
</comment>
<evidence type="ECO:0000256" key="8">
    <source>
        <dbReference type="ARBA" id="ARBA00022989"/>
    </source>
</evidence>
<comment type="subcellular location">
    <subcellularLocation>
        <location evidence="1">Membrane</location>
        <topology evidence="1">Multi-pass membrane protein</topology>
    </subcellularLocation>
</comment>
<dbReference type="GO" id="GO:0005524">
    <property type="term" value="F:ATP binding"/>
    <property type="evidence" value="ECO:0007669"/>
    <property type="project" value="UniProtKB-KW"/>
</dbReference>
<dbReference type="PROSITE" id="PS50893">
    <property type="entry name" value="ABC_TRANSPORTER_2"/>
    <property type="match status" value="1"/>
</dbReference>
<keyword evidence="12" id="KW-1185">Reference proteome</keyword>
<evidence type="ECO:0000256" key="7">
    <source>
        <dbReference type="ARBA" id="ARBA00022840"/>
    </source>
</evidence>
<dbReference type="GO" id="GO:0140359">
    <property type="term" value="F:ABC-type transporter activity"/>
    <property type="evidence" value="ECO:0007669"/>
    <property type="project" value="InterPro"/>
</dbReference>
<keyword evidence="8" id="KW-1133">Transmembrane helix</keyword>
<keyword evidence="9" id="KW-0472">Membrane</keyword>
<evidence type="ECO:0000259" key="10">
    <source>
        <dbReference type="PROSITE" id="PS50893"/>
    </source>
</evidence>
<accession>A0AAP0RRQ2</accession>
<reference evidence="11 12" key="1">
    <citation type="journal article" date="2024" name="Plant J.">
        <title>Genome sequences and population genomics reveal climatic adaptation and genomic divergence between two closely related sweetgum species.</title>
        <authorList>
            <person name="Xu W.Q."/>
            <person name="Ren C.Q."/>
            <person name="Zhang X.Y."/>
            <person name="Comes H.P."/>
            <person name="Liu X.H."/>
            <person name="Li Y.G."/>
            <person name="Kettle C.J."/>
            <person name="Jalonen R."/>
            <person name="Gaisberger H."/>
            <person name="Ma Y.Z."/>
            <person name="Qiu Y.X."/>
        </authorList>
    </citation>
    <scope>NUCLEOTIDE SEQUENCE [LARGE SCALE GENOMIC DNA]</scope>
    <source>
        <strain evidence="11">Hangzhou</strain>
    </source>
</reference>
<proteinExistence type="inferred from homology"/>
<dbReference type="InterPro" id="IPR029481">
    <property type="entry name" value="ABC_trans_N"/>
</dbReference>
<dbReference type="Pfam" id="PF00005">
    <property type="entry name" value="ABC_tran"/>
    <property type="match status" value="1"/>
</dbReference>
<evidence type="ECO:0000256" key="6">
    <source>
        <dbReference type="ARBA" id="ARBA00022741"/>
    </source>
</evidence>
<keyword evidence="5" id="KW-0677">Repeat</keyword>
<name>A0AAP0RRQ2_LIQFO</name>
<dbReference type="InterPro" id="IPR043926">
    <property type="entry name" value="ABCG_dom"/>
</dbReference>
<dbReference type="EMBL" id="JBBPBK010000008">
    <property type="protein sequence ID" value="KAK9280531.1"/>
    <property type="molecule type" value="Genomic_DNA"/>
</dbReference>
<dbReference type="Proteomes" id="UP001415857">
    <property type="component" value="Unassembled WGS sequence"/>
</dbReference>
<dbReference type="SUPFAM" id="SSF52540">
    <property type="entry name" value="P-loop containing nucleoside triphosphate hydrolases"/>
    <property type="match status" value="2"/>
</dbReference>
<evidence type="ECO:0000313" key="11">
    <source>
        <dbReference type="EMBL" id="KAK9280531.1"/>
    </source>
</evidence>
<sequence length="437" mass="48754">MAASNGSEYFEFEIEAGCETFVRPSNADSVAEDEEELLWAAIARLPSQKRTNFALLRRTQSEAEGREERTETIDVRKLDQLSRELVVKKAMATNEQDNYNLVSAIKERLDRAGLEVPKVEVRFENLNITADVQIGSRALPTLVNYTRDAIEVKMTLLLGPPGSGKSTLLLALAGKLDRNLKKSGNITYNGHKLDEFCIQRTSAYISQTDNHIAEITVRETLDFAARCQGASEGFAGYMKDLPRLEKERNIRPSPEVDAFMKASSVGGRKHSISTDYILKFLGLDICSGILVGNDMLRGVSGGQRKRVTTGEMIVGPRKTLFMDEISTGLDSSTTYQIVKCIGNFVHLMEATVLMALLQPAPETFDMFDDLVLLSDGYIVYQGPRAEVLEFFESLGFQLPPRKGVADFLQEVTSRKDQAQYWADSSKPYVFLPAFKNR</sequence>
<gene>
    <name evidence="11" type="ORF">L1049_014223</name>
</gene>
<dbReference type="InterPro" id="IPR003593">
    <property type="entry name" value="AAA+_ATPase"/>
</dbReference>
<dbReference type="InterPro" id="IPR003439">
    <property type="entry name" value="ABC_transporter-like_ATP-bd"/>
</dbReference>
<dbReference type="Pfam" id="PF14510">
    <property type="entry name" value="ABC_trans_N"/>
    <property type="match status" value="1"/>
</dbReference>
<dbReference type="InterPro" id="IPR027417">
    <property type="entry name" value="P-loop_NTPase"/>
</dbReference>
<dbReference type="PANTHER" id="PTHR48040:SF13">
    <property type="entry name" value="ABC TRANSPORTER G FAMILY MEMBER 31"/>
    <property type="match status" value="1"/>
</dbReference>
<dbReference type="FunFam" id="3.40.50.300:FF:000179">
    <property type="entry name" value="ABC transporter G family member 34"/>
    <property type="match status" value="1"/>
</dbReference>
<dbReference type="Pfam" id="PF19055">
    <property type="entry name" value="ABC2_membrane_7"/>
    <property type="match status" value="1"/>
</dbReference>
<organism evidence="11 12">
    <name type="scientific">Liquidambar formosana</name>
    <name type="common">Formosan gum</name>
    <dbReference type="NCBI Taxonomy" id="63359"/>
    <lineage>
        <taxon>Eukaryota</taxon>
        <taxon>Viridiplantae</taxon>
        <taxon>Streptophyta</taxon>
        <taxon>Embryophyta</taxon>
        <taxon>Tracheophyta</taxon>
        <taxon>Spermatophyta</taxon>
        <taxon>Magnoliopsida</taxon>
        <taxon>eudicotyledons</taxon>
        <taxon>Gunneridae</taxon>
        <taxon>Pentapetalae</taxon>
        <taxon>Saxifragales</taxon>
        <taxon>Altingiaceae</taxon>
        <taxon>Liquidambar</taxon>
    </lineage>
</organism>
<feature type="domain" description="ABC transporter" evidence="10">
    <location>
        <begin position="121"/>
        <end position="400"/>
    </location>
</feature>
<protein>
    <recommendedName>
        <fullName evidence="10">ABC transporter domain-containing protein</fullName>
    </recommendedName>
</protein>
<evidence type="ECO:0000256" key="9">
    <source>
        <dbReference type="ARBA" id="ARBA00023136"/>
    </source>
</evidence>
<dbReference type="SMART" id="SM00382">
    <property type="entry name" value="AAA"/>
    <property type="match status" value="1"/>
</dbReference>
<keyword evidence="6" id="KW-0547">Nucleotide-binding</keyword>
<dbReference type="GO" id="GO:0016887">
    <property type="term" value="F:ATP hydrolysis activity"/>
    <property type="evidence" value="ECO:0007669"/>
    <property type="project" value="InterPro"/>
</dbReference>
<keyword evidence="7" id="KW-0067">ATP-binding</keyword>
<evidence type="ECO:0000256" key="4">
    <source>
        <dbReference type="ARBA" id="ARBA00022692"/>
    </source>
</evidence>
<evidence type="ECO:0000256" key="1">
    <source>
        <dbReference type="ARBA" id="ARBA00004141"/>
    </source>
</evidence>
<keyword evidence="4" id="KW-0812">Transmembrane</keyword>
<evidence type="ECO:0000256" key="2">
    <source>
        <dbReference type="ARBA" id="ARBA00006012"/>
    </source>
</evidence>
<dbReference type="Gene3D" id="3.40.50.300">
    <property type="entry name" value="P-loop containing nucleotide triphosphate hydrolases"/>
    <property type="match status" value="1"/>
</dbReference>
<evidence type="ECO:0000256" key="3">
    <source>
        <dbReference type="ARBA" id="ARBA00022448"/>
    </source>
</evidence>
<dbReference type="GO" id="GO:0016020">
    <property type="term" value="C:membrane"/>
    <property type="evidence" value="ECO:0007669"/>
    <property type="project" value="UniProtKB-SubCell"/>
</dbReference>
<dbReference type="PANTHER" id="PTHR48040">
    <property type="entry name" value="PLEIOTROPIC DRUG RESISTANCE PROTEIN 1-LIKE ISOFORM X1"/>
    <property type="match status" value="1"/>
</dbReference>
<dbReference type="AlphaFoldDB" id="A0AAP0RRQ2"/>
<keyword evidence="3" id="KW-0813">Transport</keyword>
<comment type="caution">
    <text evidence="11">The sequence shown here is derived from an EMBL/GenBank/DDBJ whole genome shotgun (WGS) entry which is preliminary data.</text>
</comment>
<evidence type="ECO:0000256" key="5">
    <source>
        <dbReference type="ARBA" id="ARBA00022737"/>
    </source>
</evidence>
<evidence type="ECO:0000313" key="12">
    <source>
        <dbReference type="Proteomes" id="UP001415857"/>
    </source>
</evidence>